<proteinExistence type="predicted"/>
<name>A0AAW2TL47_9LAMI</name>
<dbReference type="AlphaFoldDB" id="A0AAW2TL47"/>
<reference evidence="1" key="2">
    <citation type="journal article" date="2024" name="Plant">
        <title>Genomic evolution and insights into agronomic trait innovations of Sesamum species.</title>
        <authorList>
            <person name="Miao H."/>
            <person name="Wang L."/>
            <person name="Qu L."/>
            <person name="Liu H."/>
            <person name="Sun Y."/>
            <person name="Le M."/>
            <person name="Wang Q."/>
            <person name="Wei S."/>
            <person name="Zheng Y."/>
            <person name="Lin W."/>
            <person name="Duan Y."/>
            <person name="Cao H."/>
            <person name="Xiong S."/>
            <person name="Wang X."/>
            <person name="Wei L."/>
            <person name="Li C."/>
            <person name="Ma Q."/>
            <person name="Ju M."/>
            <person name="Zhao R."/>
            <person name="Li G."/>
            <person name="Mu C."/>
            <person name="Tian Q."/>
            <person name="Mei H."/>
            <person name="Zhang T."/>
            <person name="Gao T."/>
            <person name="Zhang H."/>
        </authorList>
    </citation>
    <scope>NUCLEOTIDE SEQUENCE</scope>
    <source>
        <strain evidence="1">KEN1</strain>
    </source>
</reference>
<reference evidence="1" key="1">
    <citation type="submission" date="2020-06" db="EMBL/GenBank/DDBJ databases">
        <authorList>
            <person name="Li T."/>
            <person name="Hu X."/>
            <person name="Zhang T."/>
            <person name="Song X."/>
            <person name="Zhang H."/>
            <person name="Dai N."/>
            <person name="Sheng W."/>
            <person name="Hou X."/>
            <person name="Wei L."/>
        </authorList>
    </citation>
    <scope>NUCLEOTIDE SEQUENCE</scope>
    <source>
        <strain evidence="1">KEN1</strain>
        <tissue evidence="1">Leaf</tissue>
    </source>
</reference>
<comment type="caution">
    <text evidence="1">The sequence shown here is derived from an EMBL/GenBank/DDBJ whole genome shotgun (WGS) entry which is preliminary data.</text>
</comment>
<dbReference type="PROSITE" id="PS51257">
    <property type="entry name" value="PROKAR_LIPOPROTEIN"/>
    <property type="match status" value="1"/>
</dbReference>
<organism evidence="1">
    <name type="scientific">Sesamum latifolium</name>
    <dbReference type="NCBI Taxonomy" id="2727402"/>
    <lineage>
        <taxon>Eukaryota</taxon>
        <taxon>Viridiplantae</taxon>
        <taxon>Streptophyta</taxon>
        <taxon>Embryophyta</taxon>
        <taxon>Tracheophyta</taxon>
        <taxon>Spermatophyta</taxon>
        <taxon>Magnoliopsida</taxon>
        <taxon>eudicotyledons</taxon>
        <taxon>Gunneridae</taxon>
        <taxon>Pentapetalae</taxon>
        <taxon>asterids</taxon>
        <taxon>lamiids</taxon>
        <taxon>Lamiales</taxon>
        <taxon>Pedaliaceae</taxon>
        <taxon>Sesamum</taxon>
    </lineage>
</organism>
<protein>
    <submittedName>
        <fullName evidence="1">Uncharacterized protein</fullName>
    </submittedName>
</protein>
<accession>A0AAW2TL47</accession>
<sequence length="69" mass="6279">MYSRCDDGETAGGVVADGGAGAAAGTASCSSAGALDGAAPSGVCGAAEGGAVGWWGGRKTAPPTCEASD</sequence>
<gene>
    <name evidence="1" type="ORF">Slati_3869900</name>
</gene>
<dbReference type="EMBL" id="JACGWN010000014">
    <property type="protein sequence ID" value="KAL0405560.1"/>
    <property type="molecule type" value="Genomic_DNA"/>
</dbReference>
<evidence type="ECO:0000313" key="1">
    <source>
        <dbReference type="EMBL" id="KAL0405560.1"/>
    </source>
</evidence>